<organism evidence="2 3">
    <name type="scientific">Trichormus variabilis SAG 1403-4b</name>
    <dbReference type="NCBI Taxonomy" id="447716"/>
    <lineage>
        <taxon>Bacteria</taxon>
        <taxon>Bacillati</taxon>
        <taxon>Cyanobacteriota</taxon>
        <taxon>Cyanophyceae</taxon>
        <taxon>Nostocales</taxon>
        <taxon>Nostocaceae</taxon>
        <taxon>Trichormus</taxon>
    </lineage>
</organism>
<keyword evidence="1" id="KW-0732">Signal</keyword>
<evidence type="ECO:0008006" key="4">
    <source>
        <dbReference type="Google" id="ProtNLM"/>
    </source>
</evidence>
<evidence type="ECO:0000256" key="1">
    <source>
        <dbReference type="SAM" id="SignalP"/>
    </source>
</evidence>
<comment type="caution">
    <text evidence="2">The sequence shown here is derived from an EMBL/GenBank/DDBJ whole genome shotgun (WGS) entry which is preliminary data.</text>
</comment>
<name>A0A433UXX7_ANAVA</name>
<proteinExistence type="predicted"/>
<feature type="chain" id="PRO_5019484639" description="Outer membrane protein beta-barrel domain-containing protein" evidence="1">
    <location>
        <begin position="29"/>
        <end position="300"/>
    </location>
</feature>
<evidence type="ECO:0000313" key="2">
    <source>
        <dbReference type="EMBL" id="RUS98702.1"/>
    </source>
</evidence>
<dbReference type="InterPro" id="IPR011250">
    <property type="entry name" value="OMP/PagP_B-barrel"/>
</dbReference>
<gene>
    <name evidence="2" type="ORF">DSM107003_07210</name>
</gene>
<accession>A0A433UXX7</accession>
<dbReference type="Proteomes" id="UP000276103">
    <property type="component" value="Unassembled WGS sequence"/>
</dbReference>
<dbReference type="EMBL" id="RSCM01000002">
    <property type="protein sequence ID" value="RUS98702.1"/>
    <property type="molecule type" value="Genomic_DNA"/>
</dbReference>
<feature type="signal peptide" evidence="1">
    <location>
        <begin position="1"/>
        <end position="28"/>
    </location>
</feature>
<dbReference type="AlphaFoldDB" id="A0A433UXX7"/>
<reference evidence="2 3" key="1">
    <citation type="journal article" date="2019" name="Genome Biol. Evol.">
        <title>Day and night: Metabolic profiles and evolutionary relationships of six axenic non-marine cyanobacteria.</title>
        <authorList>
            <person name="Will S.E."/>
            <person name="Henke P."/>
            <person name="Boedeker C."/>
            <person name="Huang S."/>
            <person name="Brinkmann H."/>
            <person name="Rohde M."/>
            <person name="Jarek M."/>
            <person name="Friedl T."/>
            <person name="Seufert S."/>
            <person name="Schumacher M."/>
            <person name="Overmann J."/>
            <person name="Neumann-Schaal M."/>
            <person name="Petersen J."/>
        </authorList>
    </citation>
    <scope>NUCLEOTIDE SEQUENCE [LARGE SCALE GENOMIC DNA]</scope>
    <source>
        <strain evidence="2 3">SAG 1403-4b</strain>
    </source>
</reference>
<keyword evidence="3" id="KW-1185">Reference proteome</keyword>
<protein>
    <recommendedName>
        <fullName evidence="4">Outer membrane protein beta-barrel domain-containing protein</fullName>
    </recommendedName>
</protein>
<sequence length="300" mass="30906">MMFLRKNLLCLPSLAALAVLGSSLSANAQTPQPIDPVMPDNQVNAEPTAATLAKVPALTNTSTDIIPVFETGATELAANTMPDSEVEAESTATNFAEVPQFPNAATEKTPSRTIIPVPGTVATSSMMLTDVVSESTSQPSAAQVAQPNQIAQSDIDVGRSTRGGSSYVGVGANLGLSGGSTALGDGNFAVISKIGFTRSLSIRPSVILGDNTLFLIPITYDFSFQQVGDPFTERLPIAPYVGVGAAIQTGDNSETAVLVTGGIDVPLNNRFTATASVNAGFFNQTDVGLLLGVGYNFGGF</sequence>
<evidence type="ECO:0000313" key="3">
    <source>
        <dbReference type="Proteomes" id="UP000276103"/>
    </source>
</evidence>
<dbReference type="SUPFAM" id="SSF56925">
    <property type="entry name" value="OMPA-like"/>
    <property type="match status" value="1"/>
</dbReference>